<evidence type="ECO:0000313" key="12">
    <source>
        <dbReference type="Proteomes" id="UP000247832"/>
    </source>
</evidence>
<evidence type="ECO:0000259" key="8">
    <source>
        <dbReference type="Pfam" id="PF01301"/>
    </source>
</evidence>
<dbReference type="GO" id="GO:0004565">
    <property type="term" value="F:beta-galactosidase activity"/>
    <property type="evidence" value="ECO:0007669"/>
    <property type="project" value="UniProtKB-EC"/>
</dbReference>
<dbReference type="InterPro" id="IPR019801">
    <property type="entry name" value="Glyco_hydro_35_CS"/>
</dbReference>
<dbReference type="Pfam" id="PF01301">
    <property type="entry name" value="Glyco_hydro_35"/>
    <property type="match status" value="1"/>
</dbReference>
<dbReference type="Gene3D" id="2.60.120.260">
    <property type="entry name" value="Galactose-binding domain-like"/>
    <property type="match status" value="2"/>
</dbReference>
<dbReference type="InterPro" id="IPR048913">
    <property type="entry name" value="BetaGal_gal-bd"/>
</dbReference>
<feature type="domain" description="Beta-galactosidase galactose-binding" evidence="10">
    <location>
        <begin position="547"/>
        <end position="605"/>
    </location>
</feature>
<dbReference type="OrthoDB" id="9813184at2"/>
<dbReference type="PANTHER" id="PTHR23421">
    <property type="entry name" value="BETA-GALACTOSIDASE RELATED"/>
    <property type="match status" value="1"/>
</dbReference>
<sequence>MNAALPASWQETAAHDGGTARGPGPAAALSHAGRKLFKQGREHRIIAGAIHYFRVHPDQWQDRIDRLAAMGVNTLDTYVAWNFHQPTQGAAPDFTGWRDLARFITIAGDAGLDVIVRPGPYICAEWDNGGFPAWAIADPGMVLRSSDPRFTDVVETWFDALLPVIEPLQAIHGGPVVAVQIENEYGSYGDDAEYLRWNRAALQSRGITEMLFTADGGTDYFLDGGSLPGTWATATLGSRGDEADAVWERRRPGEPFFNVEFWNGWFDHWTEEHHTRSAADAAGEVGKILDLGGSVCLYMAHGGTNFGLTSGANHDGVIQPTVTSYDSDAPIAEDGRLTEKFHAMRAAFFAAEGRDLTPVPAELARPAAVLPASGIDLVPTMGLLDWVRAVEPVKSVKPLSFEQLGLDRGLVHYAASAVLPIGAGTVKIRGLHDRAYLWVDGDYAGMLTDGTAAEGLKVVHPGGQVRLEILVENQGRINYGPLFGQGKGILDGVLVNQRYVFHWEQRAIDLDRPLEELLKLSGNKRGAEAPSETGSTPGAAARKGPGPGFFHGDFHVAAPADTHLALPGFGKGFVWLNGFLLGRFWEVGPQVTLYVPAPLVRAGSNRITVLELEHGGTRAQLLEAPDLGAKGPTHVENLG</sequence>
<comment type="similarity">
    <text evidence="1 6">Belongs to the glycosyl hydrolase 35 family.</text>
</comment>
<dbReference type="PRINTS" id="PR00742">
    <property type="entry name" value="GLHYDRLASE35"/>
</dbReference>
<dbReference type="InterPro" id="IPR048912">
    <property type="entry name" value="BetaGal1-like_ABD1"/>
</dbReference>
<dbReference type="AlphaFoldDB" id="A0A2V5LDB2"/>
<proteinExistence type="inferred from homology"/>
<evidence type="ECO:0000256" key="4">
    <source>
        <dbReference type="PIRSR" id="PIRSR006336-1"/>
    </source>
</evidence>
<comment type="catalytic activity">
    <reaction evidence="5">
        <text>Hydrolysis of terminal non-reducing beta-D-galactose residues in beta-D-galactosides.</text>
        <dbReference type="EC" id="3.2.1.23"/>
    </reaction>
</comment>
<evidence type="ECO:0000313" key="11">
    <source>
        <dbReference type="EMBL" id="PYI69438.1"/>
    </source>
</evidence>
<gene>
    <name evidence="11" type="ORF">CVV68_03320</name>
</gene>
<dbReference type="SUPFAM" id="SSF51445">
    <property type="entry name" value="(Trans)glycosidases"/>
    <property type="match status" value="1"/>
</dbReference>
<dbReference type="PIRSF" id="PIRSF006336">
    <property type="entry name" value="B-gal"/>
    <property type="match status" value="1"/>
</dbReference>
<keyword evidence="2 5" id="KW-0378">Hydrolase</keyword>
<dbReference type="InterPro" id="IPR008979">
    <property type="entry name" value="Galactose-bd-like_sf"/>
</dbReference>
<dbReference type="InterPro" id="IPR031330">
    <property type="entry name" value="Gly_Hdrlase_35_cat"/>
</dbReference>
<feature type="active site" description="Proton donor" evidence="4">
    <location>
        <position position="184"/>
    </location>
</feature>
<dbReference type="SUPFAM" id="SSF49785">
    <property type="entry name" value="Galactose-binding domain-like"/>
    <property type="match status" value="1"/>
</dbReference>
<dbReference type="Pfam" id="PF21467">
    <property type="entry name" value="BetaGal_gal-bd"/>
    <property type="match status" value="1"/>
</dbReference>
<feature type="active site" description="Nucleophile" evidence="4">
    <location>
        <position position="260"/>
    </location>
</feature>
<evidence type="ECO:0000256" key="7">
    <source>
        <dbReference type="SAM" id="MobiDB-lite"/>
    </source>
</evidence>
<dbReference type="Pfam" id="PF21317">
    <property type="entry name" value="BetaGal_ABD_1"/>
    <property type="match status" value="1"/>
</dbReference>
<evidence type="ECO:0000256" key="5">
    <source>
        <dbReference type="RuleBase" id="RU000675"/>
    </source>
</evidence>
<evidence type="ECO:0000256" key="3">
    <source>
        <dbReference type="ARBA" id="ARBA00023295"/>
    </source>
</evidence>
<reference evidence="11 12" key="1">
    <citation type="submission" date="2018-05" db="EMBL/GenBank/DDBJ databases">
        <title>Genetic diversity of glacier-inhabiting Cryobacterium bacteria in China and description of Cryobacterium mengkeensis sp. nov. and Arthrobacter glacialis sp. nov.</title>
        <authorList>
            <person name="Liu Q."/>
            <person name="Xin Y.-H."/>
        </authorList>
    </citation>
    <scope>NUCLEOTIDE SEQUENCE [LARGE SCALE GENOMIC DNA]</scope>
    <source>
        <strain evidence="11 12">LI2</strain>
    </source>
</reference>
<feature type="region of interest" description="Disordered" evidence="7">
    <location>
        <begin position="1"/>
        <end position="27"/>
    </location>
</feature>
<feature type="region of interest" description="Disordered" evidence="7">
    <location>
        <begin position="521"/>
        <end position="544"/>
    </location>
</feature>
<protein>
    <recommendedName>
        <fullName evidence="5">Beta-galactosidase</fullName>
        <ecNumber evidence="5">3.2.1.23</ecNumber>
    </recommendedName>
</protein>
<dbReference type="InterPro" id="IPR017853">
    <property type="entry name" value="GH"/>
</dbReference>
<keyword evidence="12" id="KW-1185">Reference proteome</keyword>
<dbReference type="EC" id="3.2.1.23" evidence="5"/>
<comment type="caution">
    <text evidence="11">The sequence shown here is derived from an EMBL/GenBank/DDBJ whole genome shotgun (WGS) entry which is preliminary data.</text>
</comment>
<evidence type="ECO:0000256" key="2">
    <source>
        <dbReference type="ARBA" id="ARBA00022801"/>
    </source>
</evidence>
<name>A0A2V5LDB2_9MICC</name>
<accession>A0A2V5LDB2</accession>
<dbReference type="InterPro" id="IPR026283">
    <property type="entry name" value="B-gal_1-like"/>
</dbReference>
<evidence type="ECO:0000256" key="1">
    <source>
        <dbReference type="ARBA" id="ARBA00009809"/>
    </source>
</evidence>
<feature type="domain" description="Beta-galactosidase 1-like first all-beta" evidence="9">
    <location>
        <begin position="398"/>
        <end position="507"/>
    </location>
</feature>
<dbReference type="InterPro" id="IPR001944">
    <property type="entry name" value="Glycoside_Hdrlase_35"/>
</dbReference>
<evidence type="ECO:0000256" key="6">
    <source>
        <dbReference type="RuleBase" id="RU003679"/>
    </source>
</evidence>
<dbReference type="RefSeq" id="WP_110499580.1">
    <property type="nucleotide sequence ID" value="NZ_QJVD01000002.1"/>
</dbReference>
<dbReference type="Gene3D" id="3.20.20.80">
    <property type="entry name" value="Glycosidases"/>
    <property type="match status" value="1"/>
</dbReference>
<feature type="domain" description="Glycoside hydrolase 35 catalytic" evidence="8">
    <location>
        <begin position="36"/>
        <end position="347"/>
    </location>
</feature>
<dbReference type="EMBL" id="QJVD01000002">
    <property type="protein sequence ID" value="PYI69438.1"/>
    <property type="molecule type" value="Genomic_DNA"/>
</dbReference>
<dbReference type="PROSITE" id="PS01182">
    <property type="entry name" value="GLYCOSYL_HYDROL_F35"/>
    <property type="match status" value="1"/>
</dbReference>
<organism evidence="11 12">
    <name type="scientific">Arthrobacter livingstonensis</name>
    <dbReference type="NCBI Taxonomy" id="670078"/>
    <lineage>
        <taxon>Bacteria</taxon>
        <taxon>Bacillati</taxon>
        <taxon>Actinomycetota</taxon>
        <taxon>Actinomycetes</taxon>
        <taxon>Micrococcales</taxon>
        <taxon>Micrococcaceae</taxon>
        <taxon>Arthrobacter</taxon>
    </lineage>
</organism>
<dbReference type="GO" id="GO:0005975">
    <property type="term" value="P:carbohydrate metabolic process"/>
    <property type="evidence" value="ECO:0007669"/>
    <property type="project" value="InterPro"/>
</dbReference>
<dbReference type="Proteomes" id="UP000247832">
    <property type="component" value="Unassembled WGS sequence"/>
</dbReference>
<keyword evidence="3 5" id="KW-0326">Glycosidase</keyword>
<evidence type="ECO:0000259" key="9">
    <source>
        <dbReference type="Pfam" id="PF21317"/>
    </source>
</evidence>
<evidence type="ECO:0000259" key="10">
    <source>
        <dbReference type="Pfam" id="PF21467"/>
    </source>
</evidence>